<dbReference type="FunFam" id="3.40.50.300:FF:000819">
    <property type="entry name" value="ATP dependent RNA helicase, putative"/>
    <property type="match status" value="1"/>
</dbReference>
<feature type="region of interest" description="Disordered" evidence="12">
    <location>
        <begin position="1"/>
        <end position="65"/>
    </location>
</feature>
<comment type="subcellular location">
    <subcellularLocation>
        <location evidence="1">Plastid</location>
        <location evidence="1">Chloroplast</location>
    </subcellularLocation>
</comment>
<dbReference type="GO" id="GO:0016787">
    <property type="term" value="F:hydrolase activity"/>
    <property type="evidence" value="ECO:0007669"/>
    <property type="project" value="UniProtKB-KW"/>
</dbReference>
<protein>
    <recommendedName>
        <fullName evidence="2">RNA helicase</fullName>
        <ecNumber evidence="2">3.6.4.13</ecNumber>
    </recommendedName>
</protein>
<dbReference type="SMART" id="SM00847">
    <property type="entry name" value="HA2"/>
    <property type="match status" value="1"/>
</dbReference>
<keyword evidence="3" id="KW-0150">Chloroplast</keyword>
<dbReference type="InterPro" id="IPR001650">
    <property type="entry name" value="Helicase_C-like"/>
</dbReference>
<dbReference type="GO" id="GO:0005524">
    <property type="term" value="F:ATP binding"/>
    <property type="evidence" value="ECO:0007669"/>
    <property type="project" value="UniProtKB-KW"/>
</dbReference>
<name>A0A316VID6_9BASI</name>
<evidence type="ECO:0000256" key="12">
    <source>
        <dbReference type="SAM" id="MobiDB-lite"/>
    </source>
</evidence>
<dbReference type="InterPro" id="IPR014001">
    <property type="entry name" value="Helicase_ATP-bd"/>
</dbReference>
<keyword evidence="5" id="KW-0547">Nucleotide-binding</keyword>
<dbReference type="InterPro" id="IPR002464">
    <property type="entry name" value="DNA/RNA_helicase_DEAH_CS"/>
</dbReference>
<dbReference type="FunFam" id="1.20.120.1080:FF:000002">
    <property type="entry name" value="Putative ATP-dependent RNA helicase DHX36"/>
    <property type="match status" value="1"/>
</dbReference>
<feature type="compositionally biased region" description="Basic and acidic residues" evidence="12">
    <location>
        <begin position="669"/>
        <end position="678"/>
    </location>
</feature>
<dbReference type="SMART" id="SM00487">
    <property type="entry name" value="DEXDc"/>
    <property type="match status" value="1"/>
</dbReference>
<dbReference type="PANTHER" id="PTHR18934:SF145">
    <property type="entry name" value="ATP-DEPENDENT RNA HELICASE DHX57-RELATED"/>
    <property type="match status" value="1"/>
</dbReference>
<dbReference type="OrthoDB" id="5600252at2759"/>
<keyword evidence="8" id="KW-0067">ATP-binding</keyword>
<reference evidence="15 16" key="1">
    <citation type="journal article" date="2018" name="Mol. Biol. Evol.">
        <title>Broad Genomic Sampling Reveals a Smut Pathogenic Ancestry of the Fungal Clade Ustilaginomycotina.</title>
        <authorList>
            <person name="Kijpornyongpan T."/>
            <person name="Mondo S.J."/>
            <person name="Barry K."/>
            <person name="Sandor L."/>
            <person name="Lee J."/>
            <person name="Lipzen A."/>
            <person name="Pangilinan J."/>
            <person name="LaButti K."/>
            <person name="Hainaut M."/>
            <person name="Henrissat B."/>
            <person name="Grigoriev I.V."/>
            <person name="Spatafora J.W."/>
            <person name="Aime M.C."/>
        </authorList>
    </citation>
    <scope>NUCLEOTIDE SEQUENCE [LARGE SCALE GENOMIC DNA]</scope>
    <source>
        <strain evidence="15 16">MCA 3882</strain>
    </source>
</reference>
<dbReference type="InterPro" id="IPR027417">
    <property type="entry name" value="P-loop_NTPase"/>
</dbReference>
<dbReference type="GeneID" id="37024173"/>
<feature type="compositionally biased region" description="Polar residues" evidence="12">
    <location>
        <begin position="287"/>
        <end position="313"/>
    </location>
</feature>
<keyword evidence="6 15" id="KW-0378">Hydrolase</keyword>
<feature type="compositionally biased region" description="Acidic residues" evidence="12">
    <location>
        <begin position="932"/>
        <end position="944"/>
    </location>
</feature>
<dbReference type="CDD" id="cd18791">
    <property type="entry name" value="SF2_C_RHA"/>
    <property type="match status" value="1"/>
</dbReference>
<dbReference type="Pfam" id="PF21010">
    <property type="entry name" value="HA2_C"/>
    <property type="match status" value="1"/>
</dbReference>
<proteinExistence type="predicted"/>
<evidence type="ECO:0000259" key="14">
    <source>
        <dbReference type="PROSITE" id="PS51194"/>
    </source>
</evidence>
<keyword evidence="10" id="KW-0809">Transit peptide</keyword>
<dbReference type="PROSITE" id="PS51194">
    <property type="entry name" value="HELICASE_CTER"/>
    <property type="match status" value="1"/>
</dbReference>
<feature type="compositionally biased region" description="Acidic residues" evidence="12">
    <location>
        <begin position="658"/>
        <end position="668"/>
    </location>
</feature>
<dbReference type="InParanoid" id="A0A316VID6"/>
<dbReference type="FunCoup" id="A0A316VID6">
    <property type="interactions" value="364"/>
</dbReference>
<sequence length="1525" mass="170177">MAKKKKSALKPVANRGFATTSTPSKNTTQQPSSSSESKNVEDNGGNGIGKTNQKDSNAIDETGSDAVGWNAIENETLSVENNIKPEFDAAKEEEQALQNVVERLRDRVEKDVARFWKTIEFDRRFSKQLPIFEMDPQLRDDILDSFAKGNEKEEAAAIAQEPEQDDDISSLLAHVRPSSAASELLQKALVTHALLLRLGFTAKQAIAALSECQSVTDIDECVACLVGALSLEELEDVERRCDGKSTQSSRTKENDNSEDETDNTDTLAIDDTRPPFHRGFTFERAPTSGTTSRAAYSGSNTPLDTQSGSHTPTVSSAEAKEAIEDAKVFCNAALRSLDDQDQIDSLEKPDLAYAQARLFIIQADKKSTQVEKLCKGETSPELNDVRRKWQSVKAKARVTIDDCQISPNWHKVSADNEFQRLRMDWEAEEGKIDAAKKAKAKADVLNAMEQSNMLSSNGDGSLDSTVNQLDTDEGGLFGDLLDEQATEVMDTSTQTKITLFDLPPQAIKVHGSKAPRSILSDALRRRNPSATIRYEPIATGGRMFRSRLTMRWLNGLADIYTMTGMATLSQTSADDMMAIAALMCIDPRADKTLSAGFREWWDELAECKKGEKDDLSRKQFKNILTVLGPRLEAANRDAEETKKALRAKQPLTKPTDSVVDDALADDEERPEHRDEAGKRMWNSHESSKNFQTMLPGRQNLPIAAYKEHFLEILDQNQVVVLSGETGCGKSTQIPSFILEQRLRAALPCRILVTEPRRISAISLAERVSAELGEHKGAVGKDDSLIGSAVRLENNIGRNARLIYATTGIVLRMLEAGQLDDVSHIIVDEVHERSIESDFLLIILKSLMNVRKDLKVVLMSATLDAERISAYFGGCPTVNVPGRTFPVEVHWLEDAVELCDYIIEEGSTYARRRNRKNGAPNDVNNAGRLAVTGEDDDDDLDENEEQQSQPSNISANGTYRPKTVSTLDRMDENIVNHDLIVSLLDQMCFGPAHLQQYSAATLIFLPGIAEIRKLHDMLQAHKRFGTREFQIWPLHSTITSENQSLVFDLPPEGVRKIVLSTNIAETGITIPDITCVIDTGKHREMRFDEKRQLSKLVECFVARSNAKQRRGRAGRVQNGICWHLFTRFRHDSFLAEHPIPEILRLSLQDLALKLKVMKVKIGNSIEDALSKALDAPSAINVQRSVASLVEIKALTTNEDITPLGRQLSRLPLDVYMAKFLLIACNLRVLDSALTIAATLNAKSPFNVPFGRELEARAAKKSFDAGDNDFVTMVRAFNAWRRSTENGVGRQFCLKCFLNMTNLIQIEELRQQYMTYLLDAGYVQVTNQERQEIVGARFRFHSSKTKFMRVPAYLDENSASLSQVNAALVTALYPKLLSIDSRNGQLKTLTNNAPAAIHPSSVNFKLHLGSLHKSIHHLVYFTIMQSRRLYAWETGAIDDRALMMLCGEADFKFSAKSLYIDRQRIRTTFYDLKTALALRILRQRMTKLLQTSYRSPGKEWSQEDQELFAFACAFIGVGANDKDRVVI</sequence>
<dbReference type="InterPro" id="IPR011545">
    <property type="entry name" value="DEAD/DEAH_box_helicase_dom"/>
</dbReference>
<dbReference type="CDD" id="cd17917">
    <property type="entry name" value="DEXHc_RHA-like"/>
    <property type="match status" value="1"/>
</dbReference>
<dbReference type="GO" id="GO:0003723">
    <property type="term" value="F:RNA binding"/>
    <property type="evidence" value="ECO:0007669"/>
    <property type="project" value="UniProtKB-KW"/>
</dbReference>
<feature type="compositionally biased region" description="Polar residues" evidence="12">
    <location>
        <begin position="17"/>
        <end position="37"/>
    </location>
</feature>
<evidence type="ECO:0000256" key="10">
    <source>
        <dbReference type="ARBA" id="ARBA00022946"/>
    </source>
</evidence>
<dbReference type="GO" id="GO:1990904">
    <property type="term" value="C:ribonucleoprotein complex"/>
    <property type="evidence" value="ECO:0007669"/>
    <property type="project" value="UniProtKB-ARBA"/>
</dbReference>
<feature type="compositionally biased region" description="Polar residues" evidence="12">
    <location>
        <begin position="945"/>
        <end position="956"/>
    </location>
</feature>
<evidence type="ECO:0000256" key="3">
    <source>
        <dbReference type="ARBA" id="ARBA00022528"/>
    </source>
</evidence>
<accession>A0A316VID6</accession>
<evidence type="ECO:0000256" key="2">
    <source>
        <dbReference type="ARBA" id="ARBA00012552"/>
    </source>
</evidence>
<dbReference type="PROSITE" id="PS51192">
    <property type="entry name" value="HELICASE_ATP_BIND_1"/>
    <property type="match status" value="1"/>
</dbReference>
<feature type="region of interest" description="Disordered" evidence="12">
    <location>
        <begin position="912"/>
        <end position="959"/>
    </location>
</feature>
<dbReference type="InterPro" id="IPR048333">
    <property type="entry name" value="HA2_WH"/>
</dbReference>
<evidence type="ECO:0000313" key="15">
    <source>
        <dbReference type="EMBL" id="PWN35771.1"/>
    </source>
</evidence>
<evidence type="ECO:0000256" key="11">
    <source>
        <dbReference type="ARBA" id="ARBA00047984"/>
    </source>
</evidence>
<dbReference type="Gene3D" id="1.20.120.1080">
    <property type="match status" value="1"/>
</dbReference>
<evidence type="ECO:0000259" key="13">
    <source>
        <dbReference type="PROSITE" id="PS51192"/>
    </source>
</evidence>
<dbReference type="EMBL" id="KZ819603">
    <property type="protein sequence ID" value="PWN35771.1"/>
    <property type="molecule type" value="Genomic_DNA"/>
</dbReference>
<dbReference type="Pfam" id="PF00271">
    <property type="entry name" value="Helicase_C"/>
    <property type="match status" value="1"/>
</dbReference>
<feature type="domain" description="Helicase ATP-binding" evidence="13">
    <location>
        <begin position="710"/>
        <end position="880"/>
    </location>
</feature>
<evidence type="ECO:0000256" key="1">
    <source>
        <dbReference type="ARBA" id="ARBA00004229"/>
    </source>
</evidence>
<organism evidence="15 16">
    <name type="scientific">Meira miltonrushii</name>
    <dbReference type="NCBI Taxonomy" id="1280837"/>
    <lineage>
        <taxon>Eukaryota</taxon>
        <taxon>Fungi</taxon>
        <taxon>Dikarya</taxon>
        <taxon>Basidiomycota</taxon>
        <taxon>Ustilaginomycotina</taxon>
        <taxon>Exobasidiomycetes</taxon>
        <taxon>Exobasidiales</taxon>
        <taxon>Brachybasidiaceae</taxon>
        <taxon>Meira</taxon>
    </lineage>
</organism>
<dbReference type="Pfam" id="PF07717">
    <property type="entry name" value="OB_NTP_bind"/>
    <property type="match status" value="1"/>
</dbReference>
<gene>
    <name evidence="15" type="ORF">FA14DRAFT_46726</name>
</gene>
<evidence type="ECO:0000256" key="5">
    <source>
        <dbReference type="ARBA" id="ARBA00022741"/>
    </source>
</evidence>
<dbReference type="PROSITE" id="PS00690">
    <property type="entry name" value="DEAH_ATP_HELICASE"/>
    <property type="match status" value="1"/>
</dbReference>
<evidence type="ECO:0000256" key="6">
    <source>
        <dbReference type="ARBA" id="ARBA00022801"/>
    </source>
</evidence>
<keyword evidence="16" id="KW-1185">Reference proteome</keyword>
<evidence type="ECO:0000313" key="16">
    <source>
        <dbReference type="Proteomes" id="UP000245771"/>
    </source>
</evidence>
<dbReference type="EC" id="3.6.4.13" evidence="2"/>
<dbReference type="GO" id="GO:0003724">
    <property type="term" value="F:RNA helicase activity"/>
    <property type="evidence" value="ECO:0007669"/>
    <property type="project" value="UniProtKB-EC"/>
</dbReference>
<feature type="domain" description="Helicase C-terminal" evidence="14">
    <location>
        <begin position="992"/>
        <end position="1157"/>
    </location>
</feature>
<keyword evidence="9" id="KW-0694">RNA-binding</keyword>
<dbReference type="InterPro" id="IPR011709">
    <property type="entry name" value="DEAD-box_helicase_OB_fold"/>
</dbReference>
<dbReference type="PANTHER" id="PTHR18934">
    <property type="entry name" value="ATP-DEPENDENT RNA HELICASE"/>
    <property type="match status" value="1"/>
</dbReference>
<keyword evidence="7" id="KW-0347">Helicase</keyword>
<dbReference type="RefSeq" id="XP_025356073.1">
    <property type="nucleotide sequence ID" value="XM_025502392.1"/>
</dbReference>
<evidence type="ECO:0000256" key="9">
    <source>
        <dbReference type="ARBA" id="ARBA00022884"/>
    </source>
</evidence>
<feature type="region of interest" description="Disordered" evidence="12">
    <location>
        <begin position="635"/>
        <end position="681"/>
    </location>
</feature>
<feature type="region of interest" description="Disordered" evidence="12">
    <location>
        <begin position="238"/>
        <end position="313"/>
    </location>
</feature>
<dbReference type="InterPro" id="IPR007502">
    <property type="entry name" value="Helicase-assoc_dom"/>
</dbReference>
<evidence type="ECO:0000256" key="4">
    <source>
        <dbReference type="ARBA" id="ARBA00022640"/>
    </source>
</evidence>
<dbReference type="Pfam" id="PF00270">
    <property type="entry name" value="DEAD"/>
    <property type="match status" value="1"/>
</dbReference>
<dbReference type="STRING" id="1280837.A0A316VID6"/>
<dbReference type="SMART" id="SM00490">
    <property type="entry name" value="HELICc"/>
    <property type="match status" value="1"/>
</dbReference>
<comment type="catalytic activity">
    <reaction evidence="11">
        <text>ATP + H2O = ADP + phosphate + H(+)</text>
        <dbReference type="Rhea" id="RHEA:13065"/>
        <dbReference type="ChEBI" id="CHEBI:15377"/>
        <dbReference type="ChEBI" id="CHEBI:15378"/>
        <dbReference type="ChEBI" id="CHEBI:30616"/>
        <dbReference type="ChEBI" id="CHEBI:43474"/>
        <dbReference type="ChEBI" id="CHEBI:456216"/>
        <dbReference type="EC" id="3.6.4.13"/>
    </reaction>
</comment>
<dbReference type="Pfam" id="PF04408">
    <property type="entry name" value="WHD_HA2"/>
    <property type="match status" value="1"/>
</dbReference>
<dbReference type="Gene3D" id="3.40.50.300">
    <property type="entry name" value="P-loop containing nucleotide triphosphate hydrolases"/>
    <property type="match status" value="2"/>
</dbReference>
<evidence type="ECO:0000256" key="8">
    <source>
        <dbReference type="ARBA" id="ARBA00022840"/>
    </source>
</evidence>
<dbReference type="SUPFAM" id="SSF52540">
    <property type="entry name" value="P-loop containing nucleoside triphosphate hydrolases"/>
    <property type="match status" value="1"/>
</dbReference>
<evidence type="ECO:0000256" key="7">
    <source>
        <dbReference type="ARBA" id="ARBA00022806"/>
    </source>
</evidence>
<dbReference type="Proteomes" id="UP000245771">
    <property type="component" value="Unassembled WGS sequence"/>
</dbReference>
<keyword evidence="4" id="KW-0934">Plastid</keyword>
<dbReference type="FunFam" id="3.40.50.300:FF:000500">
    <property type="entry name" value="ATP-dependent RNA helicase DHX29"/>
    <property type="match status" value="1"/>
</dbReference>